<dbReference type="PROSITE" id="PS50011">
    <property type="entry name" value="PROTEIN_KINASE_DOM"/>
    <property type="match status" value="1"/>
</dbReference>
<keyword evidence="4" id="KW-1185">Reference proteome</keyword>
<dbReference type="Proteomes" id="UP000027586">
    <property type="component" value="Unassembled WGS sequence"/>
</dbReference>
<keyword evidence="3" id="KW-0418">Kinase</keyword>
<gene>
    <name evidence="3" type="ORF">LCOR_09594.1</name>
</gene>
<evidence type="ECO:0000259" key="2">
    <source>
        <dbReference type="PROSITE" id="PS50011"/>
    </source>
</evidence>
<dbReference type="Gene3D" id="1.10.510.10">
    <property type="entry name" value="Transferase(Phosphotransferase) domain 1"/>
    <property type="match status" value="1"/>
</dbReference>
<comment type="caution">
    <text evidence="3">The sequence shown here is derived from an EMBL/GenBank/DDBJ whole genome shotgun (WGS) entry which is preliminary data.</text>
</comment>
<dbReference type="InterPro" id="IPR011009">
    <property type="entry name" value="Kinase-like_dom_sf"/>
</dbReference>
<accession>A0A068S8W7</accession>
<dbReference type="InterPro" id="IPR050588">
    <property type="entry name" value="WNK_Ser-Thr_kinase"/>
</dbReference>
<evidence type="ECO:0000313" key="3">
    <source>
        <dbReference type="EMBL" id="CDH58744.1"/>
    </source>
</evidence>
<dbReference type="OrthoDB" id="4062651at2759"/>
<dbReference type="GO" id="GO:0004672">
    <property type="term" value="F:protein kinase activity"/>
    <property type="evidence" value="ECO:0007669"/>
    <property type="project" value="InterPro"/>
</dbReference>
<sequence>MSDLKQQPHVSFQSNKDNHGESKGSSLVQGDIQPASPTAMGNNEDAPSSQSKARVSLSSISSSSTSPDTYRPSTSSSSHKPGNEVIDQSHSLDIEKVVEVSPDPGRYLRLNTLLGKGAYKVVYKAIDREEGYEVAWNSIQSANNAKDIAQEIQILKSVRHPNIIAFHEAWHTDNELVIITELMTSGTLREYIRKLSLPNTKIVKRWSRQILKGLIYLHGHDPPIIHAPRRYQM</sequence>
<dbReference type="InterPro" id="IPR000719">
    <property type="entry name" value="Prot_kinase_dom"/>
</dbReference>
<dbReference type="Pfam" id="PF00069">
    <property type="entry name" value="Pkinase"/>
    <property type="match status" value="1"/>
</dbReference>
<evidence type="ECO:0000256" key="1">
    <source>
        <dbReference type="SAM" id="MobiDB-lite"/>
    </source>
</evidence>
<keyword evidence="3" id="KW-0808">Transferase</keyword>
<dbReference type="AlphaFoldDB" id="A0A068S8W7"/>
<proteinExistence type="predicted"/>
<protein>
    <submittedName>
        <fullName evidence="3">Ser thr protein kinase</fullName>
    </submittedName>
</protein>
<evidence type="ECO:0000313" key="4">
    <source>
        <dbReference type="Proteomes" id="UP000027586"/>
    </source>
</evidence>
<feature type="region of interest" description="Disordered" evidence="1">
    <location>
        <begin position="1"/>
        <end position="90"/>
    </location>
</feature>
<dbReference type="PANTHER" id="PTHR13902">
    <property type="entry name" value="SERINE/THREONINE-PROTEIN KINASE WNK WITH NO LYSINE -RELATED"/>
    <property type="match status" value="1"/>
</dbReference>
<dbReference type="EMBL" id="CBTN010000060">
    <property type="protein sequence ID" value="CDH58744.1"/>
    <property type="molecule type" value="Genomic_DNA"/>
</dbReference>
<dbReference type="VEuPathDB" id="FungiDB:LCOR_09594.1"/>
<feature type="compositionally biased region" description="Polar residues" evidence="1">
    <location>
        <begin position="35"/>
        <end position="53"/>
    </location>
</feature>
<organism evidence="3 4">
    <name type="scientific">Lichtheimia corymbifera JMRC:FSU:9682</name>
    <dbReference type="NCBI Taxonomy" id="1263082"/>
    <lineage>
        <taxon>Eukaryota</taxon>
        <taxon>Fungi</taxon>
        <taxon>Fungi incertae sedis</taxon>
        <taxon>Mucoromycota</taxon>
        <taxon>Mucoromycotina</taxon>
        <taxon>Mucoromycetes</taxon>
        <taxon>Mucorales</taxon>
        <taxon>Lichtheimiaceae</taxon>
        <taxon>Lichtheimia</taxon>
    </lineage>
</organism>
<dbReference type="GO" id="GO:0005524">
    <property type="term" value="F:ATP binding"/>
    <property type="evidence" value="ECO:0007669"/>
    <property type="project" value="InterPro"/>
</dbReference>
<feature type="domain" description="Protein kinase" evidence="2">
    <location>
        <begin position="108"/>
        <end position="233"/>
    </location>
</feature>
<dbReference type="SMART" id="SM00220">
    <property type="entry name" value="S_TKc"/>
    <property type="match status" value="1"/>
</dbReference>
<name>A0A068S8W7_9FUNG</name>
<dbReference type="SUPFAM" id="SSF56112">
    <property type="entry name" value="Protein kinase-like (PK-like)"/>
    <property type="match status" value="1"/>
</dbReference>
<feature type="compositionally biased region" description="Low complexity" evidence="1">
    <location>
        <begin position="56"/>
        <end position="78"/>
    </location>
</feature>
<reference evidence="3" key="1">
    <citation type="submission" date="2013-08" db="EMBL/GenBank/DDBJ databases">
        <title>Gene expansion shapes genome architecture in the human pathogen Lichtheimia corymbifera: an evolutionary genomics analysis in the ancient terrestrial Mucorales (Mucoromycotina).</title>
        <authorList>
            <person name="Schwartze V.U."/>
            <person name="Winter S."/>
            <person name="Shelest E."/>
            <person name="Marcet-Houben M."/>
            <person name="Horn F."/>
            <person name="Wehner S."/>
            <person name="Hoffmann K."/>
            <person name="Riege K."/>
            <person name="Sammeth M."/>
            <person name="Nowrousian M."/>
            <person name="Valiante V."/>
            <person name="Linde J."/>
            <person name="Jacobsen I.D."/>
            <person name="Marz M."/>
            <person name="Brakhage A.A."/>
            <person name="Gabaldon T."/>
            <person name="Bocker S."/>
            <person name="Voigt K."/>
        </authorList>
    </citation>
    <scope>NUCLEOTIDE SEQUENCE [LARGE SCALE GENOMIC DNA]</scope>
    <source>
        <strain evidence="3">FSU 9682</strain>
    </source>
</reference>
<feature type="compositionally biased region" description="Polar residues" evidence="1">
    <location>
        <begin position="1"/>
        <end position="15"/>
    </location>
</feature>
<dbReference type="STRING" id="1263082.A0A068S8W7"/>